<name>A0A9Q1GVG2_9CARY</name>
<protein>
    <submittedName>
        <fullName evidence="2">Uncharacterized protein</fullName>
    </submittedName>
</protein>
<dbReference type="AlphaFoldDB" id="A0A9Q1GVG2"/>
<proteinExistence type="predicted"/>
<accession>A0A9Q1GVG2</accession>
<dbReference type="Proteomes" id="UP001153076">
    <property type="component" value="Unassembled WGS sequence"/>
</dbReference>
<evidence type="ECO:0000256" key="1">
    <source>
        <dbReference type="SAM" id="MobiDB-lite"/>
    </source>
</evidence>
<evidence type="ECO:0000313" key="3">
    <source>
        <dbReference type="Proteomes" id="UP001153076"/>
    </source>
</evidence>
<feature type="region of interest" description="Disordered" evidence="1">
    <location>
        <begin position="1"/>
        <end position="23"/>
    </location>
</feature>
<dbReference type="EMBL" id="JAKOGI010001375">
    <property type="protein sequence ID" value="KAJ8425949.1"/>
    <property type="molecule type" value="Genomic_DNA"/>
</dbReference>
<organism evidence="2 3">
    <name type="scientific">Carnegiea gigantea</name>
    <dbReference type="NCBI Taxonomy" id="171969"/>
    <lineage>
        <taxon>Eukaryota</taxon>
        <taxon>Viridiplantae</taxon>
        <taxon>Streptophyta</taxon>
        <taxon>Embryophyta</taxon>
        <taxon>Tracheophyta</taxon>
        <taxon>Spermatophyta</taxon>
        <taxon>Magnoliopsida</taxon>
        <taxon>eudicotyledons</taxon>
        <taxon>Gunneridae</taxon>
        <taxon>Pentapetalae</taxon>
        <taxon>Caryophyllales</taxon>
        <taxon>Cactineae</taxon>
        <taxon>Cactaceae</taxon>
        <taxon>Cactoideae</taxon>
        <taxon>Echinocereeae</taxon>
        <taxon>Carnegiea</taxon>
    </lineage>
</organism>
<keyword evidence="3" id="KW-1185">Reference proteome</keyword>
<reference evidence="2" key="1">
    <citation type="submission" date="2022-04" db="EMBL/GenBank/DDBJ databases">
        <title>Carnegiea gigantea Genome sequencing and assembly v2.</title>
        <authorList>
            <person name="Copetti D."/>
            <person name="Sanderson M.J."/>
            <person name="Burquez A."/>
            <person name="Wojciechowski M.F."/>
        </authorList>
    </citation>
    <scope>NUCLEOTIDE SEQUENCE</scope>
    <source>
        <strain evidence="2">SGP5-SGP5p</strain>
        <tissue evidence="2">Aerial part</tissue>
    </source>
</reference>
<evidence type="ECO:0000313" key="2">
    <source>
        <dbReference type="EMBL" id="KAJ8425949.1"/>
    </source>
</evidence>
<sequence length="291" mass="31939">MEQDASTKRAISSQEKGLLNRSNKKIERTVNEISLIMMRKGLSTKAGTSIVEANGGEADSTQQQQNVESSTRPETFSPNHGNSKNNRIISPRISPIAGASGSRFDLLRDEMEEDNIDEDPIITGGNKEGDVSMTSSILVNQEDLRPQNVKGNIDISLARDNAFNALNQNTSLEGVTSTPRKVVDNPSRRTPLTHRNARDFPHERVHSTNSSRLNSRHAETHMALKENLDSMLQAIRTFSITPPYPTSHTDGLLVAASPLHSGDPPTNNDTIHRLTQREIAPTPGGPNRFPP</sequence>
<feature type="region of interest" description="Disordered" evidence="1">
    <location>
        <begin position="174"/>
        <end position="194"/>
    </location>
</feature>
<feature type="compositionally biased region" description="Polar residues" evidence="1">
    <location>
        <begin position="59"/>
        <end position="88"/>
    </location>
</feature>
<gene>
    <name evidence="2" type="ORF">Cgig2_010115</name>
</gene>
<feature type="region of interest" description="Disordered" evidence="1">
    <location>
        <begin position="55"/>
        <end position="95"/>
    </location>
</feature>
<comment type="caution">
    <text evidence="2">The sequence shown here is derived from an EMBL/GenBank/DDBJ whole genome shotgun (WGS) entry which is preliminary data.</text>
</comment>